<dbReference type="CDD" id="cd11856">
    <property type="entry name" value="SH3_p47phox_like"/>
    <property type="match status" value="1"/>
</dbReference>
<dbReference type="SMART" id="SM00060">
    <property type="entry name" value="FN3"/>
    <property type="match status" value="5"/>
</dbReference>
<feature type="compositionally biased region" description="Basic residues" evidence="19">
    <location>
        <begin position="123"/>
        <end position="132"/>
    </location>
</feature>
<evidence type="ECO:0000256" key="2">
    <source>
        <dbReference type="ARBA" id="ARBA00004496"/>
    </source>
</evidence>
<feature type="domain" description="Ig-like" evidence="21">
    <location>
        <begin position="1923"/>
        <end position="2004"/>
    </location>
</feature>
<keyword evidence="12" id="KW-0514">Muscle protein</keyword>
<evidence type="ECO:0000256" key="8">
    <source>
        <dbReference type="ARBA" id="ARBA00022737"/>
    </source>
</evidence>
<evidence type="ECO:0000313" key="24">
    <source>
        <dbReference type="RefSeq" id="XP_028032177.1"/>
    </source>
</evidence>
<dbReference type="SMART" id="SM00326">
    <property type="entry name" value="SH3"/>
    <property type="match status" value="1"/>
</dbReference>
<dbReference type="OrthoDB" id="2152335at2759"/>
<feature type="region of interest" description="Disordered" evidence="19">
    <location>
        <begin position="398"/>
        <end position="474"/>
    </location>
</feature>
<feature type="domain" description="Fibronectin type-III" evidence="22">
    <location>
        <begin position="2388"/>
        <end position="2485"/>
    </location>
</feature>
<accession>A0A6J2JTA4</accession>
<dbReference type="InterPro" id="IPR003598">
    <property type="entry name" value="Ig_sub2"/>
</dbReference>
<dbReference type="CTD" id="100049060"/>
<feature type="compositionally biased region" description="Basic residues" evidence="19">
    <location>
        <begin position="276"/>
        <end position="285"/>
    </location>
</feature>
<feature type="domain" description="Ig-like" evidence="21">
    <location>
        <begin position="1354"/>
        <end position="1442"/>
    </location>
</feature>
<dbReference type="InterPro" id="IPR001452">
    <property type="entry name" value="SH3_domain"/>
</dbReference>
<evidence type="ECO:0000256" key="18">
    <source>
        <dbReference type="PROSITE-ProRule" id="PRU00192"/>
    </source>
</evidence>
<feature type="region of interest" description="Disordered" evidence="19">
    <location>
        <begin position="591"/>
        <end position="664"/>
    </location>
</feature>
<proteinExistence type="inferred from homology"/>
<feature type="compositionally biased region" description="Acidic residues" evidence="19">
    <location>
        <begin position="256"/>
        <end position="270"/>
    </location>
</feature>
<dbReference type="Pfam" id="PF00018">
    <property type="entry name" value="SH3_1"/>
    <property type="match status" value="1"/>
</dbReference>
<keyword evidence="5 18" id="KW-0728">SH3 domain</keyword>
<dbReference type="Proteomes" id="UP000504629">
    <property type="component" value="Unplaced"/>
</dbReference>
<dbReference type="Gene3D" id="2.60.40.10">
    <property type="entry name" value="Immunoglobulins"/>
    <property type="match status" value="16"/>
</dbReference>
<dbReference type="GO" id="GO:0005524">
    <property type="term" value="F:ATP binding"/>
    <property type="evidence" value="ECO:0007669"/>
    <property type="project" value="UniProtKB-KW"/>
</dbReference>
<dbReference type="Pfam" id="PF00041">
    <property type="entry name" value="fn3"/>
    <property type="match status" value="5"/>
</dbReference>
<dbReference type="SUPFAM" id="SSF49265">
    <property type="entry name" value="Fibronectin type III"/>
    <property type="match status" value="3"/>
</dbReference>
<dbReference type="InterPro" id="IPR003961">
    <property type="entry name" value="FN3_dom"/>
</dbReference>
<dbReference type="KEGG" id="bman:114244529"/>
<evidence type="ECO:0000256" key="11">
    <source>
        <dbReference type="ARBA" id="ARBA00023157"/>
    </source>
</evidence>
<dbReference type="GeneID" id="114244529"/>
<dbReference type="InterPro" id="IPR007110">
    <property type="entry name" value="Ig-like_dom"/>
</dbReference>
<keyword evidence="10" id="KW-0067">ATP-binding</keyword>
<keyword evidence="9" id="KW-0547">Nucleotide-binding</keyword>
<feature type="compositionally biased region" description="Basic and acidic residues" evidence="19">
    <location>
        <begin position="640"/>
        <end position="652"/>
    </location>
</feature>
<dbReference type="InterPro" id="IPR036179">
    <property type="entry name" value="Ig-like_dom_sf"/>
</dbReference>
<keyword evidence="15" id="KW-0393">Immunoglobulin domain</keyword>
<feature type="compositionally biased region" description="Basic and acidic residues" evidence="19">
    <location>
        <begin position="614"/>
        <end position="624"/>
    </location>
</feature>
<feature type="domain" description="SH3" evidence="20">
    <location>
        <begin position="1138"/>
        <end position="1199"/>
    </location>
</feature>
<dbReference type="SMART" id="SM00408">
    <property type="entry name" value="IGc2"/>
    <property type="match status" value="11"/>
</dbReference>
<comment type="similarity">
    <text evidence="4">Belongs to the protein kinase superfamily. CAMK Ser/Thr protein kinase family.</text>
</comment>
<comment type="similarity">
    <text evidence="16">Belongs to the hemolin family.</text>
</comment>
<feature type="region of interest" description="Disordered" evidence="19">
    <location>
        <begin position="90"/>
        <end position="132"/>
    </location>
</feature>
<feature type="domain" description="Fibronectin type-III" evidence="22">
    <location>
        <begin position="2688"/>
        <end position="2784"/>
    </location>
</feature>
<evidence type="ECO:0000256" key="5">
    <source>
        <dbReference type="ARBA" id="ARBA00022443"/>
    </source>
</evidence>
<reference evidence="24" key="1">
    <citation type="submission" date="2025-08" db="UniProtKB">
        <authorList>
            <consortium name="RefSeq"/>
        </authorList>
    </citation>
    <scope>IDENTIFICATION</scope>
    <source>
        <tissue evidence="24">Silk gland</tissue>
    </source>
</reference>
<dbReference type="SUPFAM" id="SSF50044">
    <property type="entry name" value="SH3-domain"/>
    <property type="match status" value="1"/>
</dbReference>
<keyword evidence="8" id="KW-0677">Repeat</keyword>
<feature type="domain" description="Ig-like" evidence="21">
    <location>
        <begin position="1552"/>
        <end position="1642"/>
    </location>
</feature>
<evidence type="ECO:0000256" key="1">
    <source>
        <dbReference type="ARBA" id="ARBA00004123"/>
    </source>
</evidence>
<dbReference type="PROSITE" id="PS50002">
    <property type="entry name" value="SH3"/>
    <property type="match status" value="1"/>
</dbReference>
<dbReference type="InterPro" id="IPR036116">
    <property type="entry name" value="FN3_sf"/>
</dbReference>
<dbReference type="InterPro" id="IPR003599">
    <property type="entry name" value="Ig_sub"/>
</dbReference>
<comment type="subcellular location">
    <subcellularLocation>
        <location evidence="2">Cytoplasm</location>
    </subcellularLocation>
    <subcellularLocation>
        <location evidence="1">Nucleus</location>
    </subcellularLocation>
    <subcellularLocation>
        <location evidence="3">Secreted</location>
    </subcellularLocation>
</comment>
<feature type="compositionally biased region" description="Basic and acidic residues" evidence="19">
    <location>
        <begin position="591"/>
        <end position="603"/>
    </location>
</feature>
<name>A0A6J2JTA4_BOMMA</name>
<feature type="domain" description="Ig-like" evidence="21">
    <location>
        <begin position="1737"/>
        <end position="1821"/>
    </location>
</feature>
<keyword evidence="13" id="KW-0325">Glycoprotein</keyword>
<dbReference type="Pfam" id="PF07679">
    <property type="entry name" value="I-set"/>
    <property type="match status" value="11"/>
</dbReference>
<feature type="region of interest" description="Disordered" evidence="19">
    <location>
        <begin position="2783"/>
        <end position="2809"/>
    </location>
</feature>
<evidence type="ECO:0000256" key="3">
    <source>
        <dbReference type="ARBA" id="ARBA00004613"/>
    </source>
</evidence>
<evidence type="ECO:0000259" key="22">
    <source>
        <dbReference type="PROSITE" id="PS50853"/>
    </source>
</evidence>
<feature type="domain" description="Ig-like" evidence="21">
    <location>
        <begin position="2291"/>
        <end position="2379"/>
    </location>
</feature>
<evidence type="ECO:0000256" key="9">
    <source>
        <dbReference type="ARBA" id="ARBA00022741"/>
    </source>
</evidence>
<dbReference type="InterPro" id="IPR013783">
    <property type="entry name" value="Ig-like_fold"/>
</dbReference>
<keyword evidence="7" id="KW-0964">Secreted</keyword>
<evidence type="ECO:0000256" key="10">
    <source>
        <dbReference type="ARBA" id="ARBA00022840"/>
    </source>
</evidence>
<evidence type="ECO:0000259" key="21">
    <source>
        <dbReference type="PROSITE" id="PS50835"/>
    </source>
</evidence>
<evidence type="ECO:0000313" key="23">
    <source>
        <dbReference type="Proteomes" id="UP000504629"/>
    </source>
</evidence>
<feature type="domain" description="Fibronectin type-III" evidence="22">
    <location>
        <begin position="2489"/>
        <end position="2587"/>
    </location>
</feature>
<feature type="domain" description="Ig-like" evidence="21">
    <location>
        <begin position="1646"/>
        <end position="1730"/>
    </location>
</feature>
<feature type="region of interest" description="Disordered" evidence="19">
    <location>
        <begin position="245"/>
        <end position="285"/>
    </location>
</feature>
<dbReference type="Gene3D" id="2.30.30.40">
    <property type="entry name" value="SH3 Domains"/>
    <property type="match status" value="1"/>
</dbReference>
<dbReference type="GO" id="GO:0031430">
    <property type="term" value="C:M band"/>
    <property type="evidence" value="ECO:0007669"/>
    <property type="project" value="TreeGrafter"/>
</dbReference>
<organism evidence="23 24">
    <name type="scientific">Bombyx mandarina</name>
    <name type="common">Wild silk moth</name>
    <name type="synonym">Wild silkworm</name>
    <dbReference type="NCBI Taxonomy" id="7092"/>
    <lineage>
        <taxon>Eukaryota</taxon>
        <taxon>Metazoa</taxon>
        <taxon>Ecdysozoa</taxon>
        <taxon>Arthropoda</taxon>
        <taxon>Hexapoda</taxon>
        <taxon>Insecta</taxon>
        <taxon>Pterygota</taxon>
        <taxon>Neoptera</taxon>
        <taxon>Endopterygota</taxon>
        <taxon>Lepidoptera</taxon>
        <taxon>Glossata</taxon>
        <taxon>Ditrysia</taxon>
        <taxon>Bombycoidea</taxon>
        <taxon>Bombycidae</taxon>
        <taxon>Bombycinae</taxon>
        <taxon>Bombyx</taxon>
    </lineage>
</organism>
<dbReference type="InterPro" id="IPR050964">
    <property type="entry name" value="Striated_Muscle_Regulatory"/>
</dbReference>
<evidence type="ECO:0000256" key="13">
    <source>
        <dbReference type="ARBA" id="ARBA00023180"/>
    </source>
</evidence>
<feature type="compositionally biased region" description="Low complexity" evidence="19">
    <location>
        <begin position="2800"/>
        <end position="2809"/>
    </location>
</feature>
<evidence type="ECO:0000259" key="20">
    <source>
        <dbReference type="PROSITE" id="PS50002"/>
    </source>
</evidence>
<dbReference type="FunFam" id="2.60.40.10:FF:000147">
    <property type="entry name" value="Myosin light chain kinase"/>
    <property type="match status" value="1"/>
</dbReference>
<dbReference type="RefSeq" id="XP_028032177.1">
    <property type="nucleotide sequence ID" value="XM_028176376.1"/>
</dbReference>
<protein>
    <recommendedName>
        <fullName evidence="17">Hemolin</fullName>
    </recommendedName>
</protein>
<dbReference type="FunFam" id="2.60.40.10:FF:000003">
    <property type="entry name" value="Titin isoform E"/>
    <property type="match status" value="1"/>
</dbReference>
<feature type="domain" description="Ig-like" evidence="21">
    <location>
        <begin position="1827"/>
        <end position="1917"/>
    </location>
</feature>
<evidence type="ECO:0000256" key="15">
    <source>
        <dbReference type="ARBA" id="ARBA00023319"/>
    </source>
</evidence>
<gene>
    <name evidence="24" type="primary">LOC114244529</name>
</gene>
<dbReference type="SMART" id="SM00409">
    <property type="entry name" value="IG"/>
    <property type="match status" value="11"/>
</dbReference>
<evidence type="ECO:0000256" key="12">
    <source>
        <dbReference type="ARBA" id="ARBA00023179"/>
    </source>
</evidence>
<dbReference type="GO" id="GO:0005634">
    <property type="term" value="C:nucleus"/>
    <property type="evidence" value="ECO:0007669"/>
    <property type="project" value="UniProtKB-SubCell"/>
</dbReference>
<feature type="domain" description="Fibronectin type-III" evidence="22">
    <location>
        <begin position="2103"/>
        <end position="2197"/>
    </location>
</feature>
<dbReference type="GO" id="GO:0045214">
    <property type="term" value="P:sarcomere organization"/>
    <property type="evidence" value="ECO:0007669"/>
    <property type="project" value="TreeGrafter"/>
</dbReference>
<feature type="domain" description="Ig-like" evidence="21">
    <location>
        <begin position="2202"/>
        <end position="2286"/>
    </location>
</feature>
<keyword evidence="11" id="KW-1015">Disulfide bond</keyword>
<dbReference type="InterPro" id="IPR013098">
    <property type="entry name" value="Ig_I-set"/>
</dbReference>
<feature type="domain" description="Ig-like" evidence="21">
    <location>
        <begin position="2008"/>
        <end position="2096"/>
    </location>
</feature>
<feature type="domain" description="Ig-like" evidence="21">
    <location>
        <begin position="1455"/>
        <end position="1541"/>
    </location>
</feature>
<keyword evidence="23" id="KW-1185">Reference proteome</keyword>
<evidence type="ECO:0000256" key="4">
    <source>
        <dbReference type="ARBA" id="ARBA00006692"/>
    </source>
</evidence>
<dbReference type="SUPFAM" id="SSF48726">
    <property type="entry name" value="Immunoglobulin"/>
    <property type="match status" value="11"/>
</dbReference>
<dbReference type="FunFam" id="2.60.40.10:FF:000032">
    <property type="entry name" value="palladin isoform X1"/>
    <property type="match status" value="2"/>
</dbReference>
<evidence type="ECO:0000256" key="7">
    <source>
        <dbReference type="ARBA" id="ARBA00022525"/>
    </source>
</evidence>
<sequence length="2850" mass="323048">QPVVSVQTTDELIDDTTTPLSDITPDTAQVVEETPEKVHITQVKTKTGDVQTVKTTKRVIKKKKGLKEEVTEITTVQKDDEAPVTSITVVEETTPEESKPEEVVELPEEVTVEETETQEGKPKQKKTTKRIIKKRVGPKIETTQITIEQEDDKQPVVSIQTTEELKDDTTTPLSDITPNTAQVVEETPEKVHITQVKTKTGDVQTVKTTKRVIKKKKGPKEEVTEITTVQKDDEAPITTITVVEETTPEESKPEEVVELPEEVTVEETETPEGKPKQKKITKRTIKKRVGPKIETTQITTEQEDDKQPVVSVQTIEELIDDTTTPLSDITPDTAQVVEETPEKVHITQVKTETGDVQTVKTTKRVIKKKKGPKGEVTEITTVQKDDEAPITTITVVEETTPEESKPEEVVELPEEVTVEETETPEDAEFKPITEVMKPKSNEKEVLSDSSEDKIIPPEEQKSEPKLLLNNKKSKDKPILRKLQIEELESSKPQHPEEMTVPQFSKLKLKKSSVLPKQEPAVVKLPKFQLKSRIKFIRDWPPQEMKPIVTYLGSIKQNGELSRNVKEANKIKKKKLKLPKIPDLERVTLEKSDLFDSQEDESKPDVSQPPQNIIEEAKSEPKLIEESEQPIAKTSEIDNEVPEKINVPDDKETSQTPTSFNKRSKLTPIKIERKEMEVSTPQHAETVDGPQFTLPKLKKTAVKPKKETSLVKLPKFQLKSRIKYITSWPPESIKPLISYMGSIKQNGILSRNIKEAAKVKKQVFVPPKLPDVEKTELEQPLFSYEDIVESKKDENEIIQEKQTLEELPKEDVPEQYTITPRKSSAQKIDEIVDEVTIKKRLKPVRKSSVTLPEITEPEVVTFRPKITKTKEDVEQEFNIQLDSYAEEEISMSSKVKLKPQKQLTFKEEDAETSIQFYEKGQDESPEIIEIVDSDVEKEESESANIMIPLKKKLETKNVLETVESVVTLSKPKLQNDNEISEVVCIELEKKPKYIVDDQDEVQFEVKPRATEVTTFSSNIKVKPKKKMSIIEAADETLLQIHKEIDDESQPEEIIMSDGDTEENIEMIIKRKPKKPTYEISEVEELSVEFKPKQMKDENNEGELTISTKRKPKSLIIQEADATMSISREQEFPDTPVEVRCGDTVFAVYSYVAETDEAINLVEGERLYILDTSNQDWWYVQKHLTEEKGWVPAQYLMDENNYTQYLQKKLNEKIDKLPVFEKPTSEEQSMAPIFVEKLRPKHTPDGSTVQFECQVEGYPRPQITWFRQTAIIKPSQDFQMYYDDDNVATLVIREVFPEDAGTFTCVAKNAAGFASSTTELIVEAPLSDHGSEMTVLSRKSLSRESSLADILEGIPPTFSKKPKAQYVDEGSDILLECRLVAIPEPDIAWLFKGEEIVPDENISVAIESDMHMYCSVLKITNVKKFQEGTYTVVAVNREGEASLPIVLKIKTGEKEPPQVIEPLKSMIVRQGESVILSAQVVGNPRPTITWCKNNKPVKALPTKSDGDTHSITILKPKKVKDEGVYTLKAENSEGIAETSAVITVEEPTEENAEPPLFINRFQEITVKEKGTIKLVARVTGNPVPSITWYRNNEIISPSETITQNFDGENIELVITNVDSEIDSGDYKCVASNSAGKSSHGARVTIDVEKVTFVKHLQKSYETEEGKTVILECQTSHTVSTKWYHNKKEISGMDHREIIQEGRIHKLKIKKTKLTDVGVIKCIVKDQETSTMLVVKETIPEFIRKLQDFEVKEKDVAILEVEINSETADVVWERDGEIIKPKKNKYDFEKRGHIRKLYIRNTSVHDEGEYSCILRDESCTAEVTVVELPPEIITRLQNQKVNKGNKATFEIELTKGDALVRWFKDGSEIQFSNHIQLTIDGKKQKLKIYDCDLDDAGEYSCEVGNSKCTAILTVEEPSINFTLRLPEFILVPANTDAYLTVEIPDETLDVTWYKKKSVIEDTEKFTLISDVKKRTLIIRKCTEDDQCEYTCVLLDAKSSTKLKVEVVEFPPKIVDYEREYRIKRGSDVTLLVDYQAFPQPNDEWIVNSKIIKKCKHTKPSIDSKSASLTIKKVENTDAGIYKLRLENNCGHADVEMNVTILDKPSPPGKPNILEIDSSSINICWDEPENTGNSTIIYYVVEYQEIDTTEWISVKNITKTQTSIQNLKTNSSYRFRAYAVNEVDISDASETTEYYKVIKETKIQSPTVEKPLKNITTEPNEDIELTCIFGGVPQPKVTWYRDGKKLKTAKATYENRVATLVVTVTETTIGTYKCIAFNDHGEVETSCVVGIQQKPVITISNEDIKQKHKVGDEWLVTAVIEGIPPPEVIWYKNGNKLENDKEYNITTKEKTSVIRIKELKRSHSSKYTIEASNTAGTSSVEVTLKVYDKPSKPEGPVIMREISRESVTIEWKPPLDDGGLELTKYAIEKHEPDNNRWIKVADVDRDVETYCIQKLNENCEYMFRVIAQNPVGFSEALESEPIVIKTALDVPSPPLGPLGLYGIDNESVYITWFPSEKNGGSPIIDYKVEIKQEGKKWKTITTVTETTARIQKLSINTTYQFRIYARNEIGTSLPYTSDDKITIGKTLTPPSQPRNFVVSESTSRSVTLKWTEPESNGGSPITNYIIEFKTVKGKSWTKIVTVGGSVHEHCIENIKEKDEIIFRISAENTVGVSLPTESQSVRLEKHATVPSPPTAPLEIRMVGSNIVMTSWGTPEWDGGAPLLGYNIAIRDVTKTMWMEVGKVDVNTLKFNIRDLSENHTYMIRIYARNEIGLSEPLESDEPFKVIPGEGSHADEEPGEQTEVTEPTSFSTQTTTSWLREHNMDADIRSYARGSLLRRDEYFFRIWHYAKQLFK</sequence>
<keyword evidence="14" id="KW-0539">Nucleus</keyword>
<dbReference type="PROSITE" id="PS50835">
    <property type="entry name" value="IG_LIKE"/>
    <property type="match status" value="11"/>
</dbReference>
<keyword evidence="6" id="KW-0963">Cytoplasm</keyword>
<dbReference type="FunFam" id="2.60.40.10:FF:001138">
    <property type="entry name" value="Sallimus, isoform P"/>
    <property type="match status" value="1"/>
</dbReference>
<evidence type="ECO:0000256" key="16">
    <source>
        <dbReference type="ARBA" id="ARBA00061228"/>
    </source>
</evidence>
<dbReference type="FunFam" id="2.60.40.10:FF:000050">
    <property type="entry name" value="Titin isoform B"/>
    <property type="match status" value="2"/>
</dbReference>
<dbReference type="GO" id="GO:0005576">
    <property type="term" value="C:extracellular region"/>
    <property type="evidence" value="ECO:0007669"/>
    <property type="project" value="UniProtKB-SubCell"/>
</dbReference>
<feature type="compositionally biased region" description="Acidic residues" evidence="19">
    <location>
        <begin position="409"/>
        <end position="426"/>
    </location>
</feature>
<feature type="compositionally biased region" description="Basic and acidic residues" evidence="19">
    <location>
        <begin position="427"/>
        <end position="464"/>
    </location>
</feature>
<dbReference type="PROSITE" id="PS50853">
    <property type="entry name" value="FN3"/>
    <property type="match status" value="5"/>
</dbReference>
<evidence type="ECO:0000256" key="19">
    <source>
        <dbReference type="SAM" id="MobiDB-lite"/>
    </source>
</evidence>
<evidence type="ECO:0000256" key="6">
    <source>
        <dbReference type="ARBA" id="ARBA00022490"/>
    </source>
</evidence>
<dbReference type="InterPro" id="IPR036028">
    <property type="entry name" value="SH3-like_dom_sf"/>
</dbReference>
<feature type="domain" description="Fibronectin type-III" evidence="22">
    <location>
        <begin position="2588"/>
        <end position="2682"/>
    </location>
</feature>
<dbReference type="FunFam" id="2.60.40.10:FF:000107">
    <property type="entry name" value="Myosin, light chain kinase a"/>
    <property type="match status" value="2"/>
</dbReference>
<evidence type="ECO:0000256" key="17">
    <source>
        <dbReference type="ARBA" id="ARBA00068688"/>
    </source>
</evidence>
<feature type="non-terminal residue" evidence="24">
    <location>
        <position position="1"/>
    </location>
</feature>
<dbReference type="CDD" id="cd00063">
    <property type="entry name" value="FN3"/>
    <property type="match status" value="5"/>
</dbReference>
<dbReference type="PANTHER" id="PTHR13817:SF151">
    <property type="entry name" value="TITIN"/>
    <property type="match status" value="1"/>
</dbReference>
<feature type="compositionally biased region" description="Acidic residues" evidence="19">
    <location>
        <begin position="103"/>
        <end position="117"/>
    </location>
</feature>
<feature type="domain" description="Ig-like" evidence="21">
    <location>
        <begin position="1230"/>
        <end position="1319"/>
    </location>
</feature>
<evidence type="ECO:0000256" key="14">
    <source>
        <dbReference type="ARBA" id="ARBA00023242"/>
    </source>
</evidence>
<dbReference type="PANTHER" id="PTHR13817">
    <property type="entry name" value="TITIN"/>
    <property type="match status" value="1"/>
</dbReference>